<evidence type="ECO:0000256" key="11">
    <source>
        <dbReference type="SAM" id="Phobius"/>
    </source>
</evidence>
<comment type="catalytic activity">
    <reaction evidence="1">
        <text>ATP + protein L-histidine = ADP + protein N-phospho-L-histidine.</text>
        <dbReference type="EC" id="2.7.13.3"/>
    </reaction>
</comment>
<dbReference type="Gene3D" id="3.30.565.10">
    <property type="entry name" value="Histidine kinase-like ATPase, C-terminal domain"/>
    <property type="match status" value="1"/>
</dbReference>
<dbReference type="CDD" id="cd00075">
    <property type="entry name" value="HATPase"/>
    <property type="match status" value="1"/>
</dbReference>
<sequence>MTGSLRLRVTAAGVLVLTVALAAVVGIGLTLFQTASRHAVDGQLTDRVAVARQLARTAATPRQFFARVDGRSVRARLVLSDGTVYGPPESPTEDARARRTVDLTGARAWTRGARLTLEVDGRLLDRVESRLVWGMVVTGAVALLVTAGLLLVLVRVALAPLDAMTELARSIAGGNRGARLAPTRRDTELGRTAAAFDDMLDSLEGAEVRERGAQQAVRQFVADAAHELRTPVTGVQAVAETLLQADSDTPVEERERLTLLLIRETRRAGRLVDDMLDMARIDAGLTLTPVPTDLAVIADEQAQRVRLLHPELTITVSGTAPPALADPVRVAQVVANLLDNACQATPPGGDVRLVVESSPRDPTPGWVHLRVIDAGVGVPPDDAARVFERMVRLDDSRDRRSGGSGLGLAVARGLARLHGGDVVLVPTGPPGAEFRLDLPAAAPGSAPSPVP</sequence>
<proteinExistence type="predicted"/>
<feature type="domain" description="HAMP" evidence="13">
    <location>
        <begin position="155"/>
        <end position="208"/>
    </location>
</feature>
<dbReference type="SUPFAM" id="SSF55874">
    <property type="entry name" value="ATPase domain of HSP90 chaperone/DNA topoisomerase II/histidine kinase"/>
    <property type="match status" value="1"/>
</dbReference>
<reference evidence="15" key="1">
    <citation type="journal article" date="2019" name="Int. J. Syst. Evol. Microbiol.">
        <title>The Global Catalogue of Microorganisms (GCM) 10K type strain sequencing project: providing services to taxonomists for standard genome sequencing and annotation.</title>
        <authorList>
            <consortium name="The Broad Institute Genomics Platform"/>
            <consortium name="The Broad Institute Genome Sequencing Center for Infectious Disease"/>
            <person name="Wu L."/>
            <person name="Ma J."/>
        </authorList>
    </citation>
    <scope>NUCLEOTIDE SEQUENCE [LARGE SCALE GENOMIC DNA]</scope>
    <source>
        <strain evidence="15">CCUG 50873</strain>
    </source>
</reference>
<dbReference type="SUPFAM" id="SSF47384">
    <property type="entry name" value="Homodimeric domain of signal transducing histidine kinase"/>
    <property type="match status" value="1"/>
</dbReference>
<dbReference type="InterPro" id="IPR003661">
    <property type="entry name" value="HisK_dim/P_dom"/>
</dbReference>
<dbReference type="InterPro" id="IPR036097">
    <property type="entry name" value="HisK_dim/P_sf"/>
</dbReference>
<gene>
    <name evidence="14" type="ORF">ACFQ04_09690</name>
</gene>
<feature type="transmembrane region" description="Helical" evidence="11">
    <location>
        <begin position="131"/>
        <end position="154"/>
    </location>
</feature>
<dbReference type="Pfam" id="PF02518">
    <property type="entry name" value="HATPase_c"/>
    <property type="match status" value="1"/>
</dbReference>
<evidence type="ECO:0000256" key="3">
    <source>
        <dbReference type="ARBA" id="ARBA00012438"/>
    </source>
</evidence>
<evidence type="ECO:0000259" key="12">
    <source>
        <dbReference type="PROSITE" id="PS50109"/>
    </source>
</evidence>
<keyword evidence="10 11" id="KW-0472">Membrane</keyword>
<evidence type="ECO:0000313" key="15">
    <source>
        <dbReference type="Proteomes" id="UP001597068"/>
    </source>
</evidence>
<evidence type="ECO:0000256" key="4">
    <source>
        <dbReference type="ARBA" id="ARBA00022553"/>
    </source>
</evidence>
<dbReference type="RefSeq" id="WP_253646084.1">
    <property type="nucleotide sequence ID" value="NZ_BAAAMO010000002.1"/>
</dbReference>
<dbReference type="PANTHER" id="PTHR45436">
    <property type="entry name" value="SENSOR HISTIDINE KINASE YKOH"/>
    <property type="match status" value="1"/>
</dbReference>
<dbReference type="Gene3D" id="1.10.287.130">
    <property type="match status" value="1"/>
</dbReference>
<keyword evidence="15" id="KW-1185">Reference proteome</keyword>
<dbReference type="Proteomes" id="UP001597068">
    <property type="component" value="Unassembled WGS sequence"/>
</dbReference>
<dbReference type="PROSITE" id="PS50109">
    <property type="entry name" value="HIS_KIN"/>
    <property type="match status" value="1"/>
</dbReference>
<keyword evidence="5" id="KW-0808">Transferase</keyword>
<keyword evidence="8 11" id="KW-1133">Transmembrane helix</keyword>
<evidence type="ECO:0000256" key="1">
    <source>
        <dbReference type="ARBA" id="ARBA00000085"/>
    </source>
</evidence>
<evidence type="ECO:0000256" key="8">
    <source>
        <dbReference type="ARBA" id="ARBA00022989"/>
    </source>
</evidence>
<evidence type="ECO:0000313" key="14">
    <source>
        <dbReference type="EMBL" id="MFD0926008.1"/>
    </source>
</evidence>
<dbReference type="Pfam" id="PF00672">
    <property type="entry name" value="HAMP"/>
    <property type="match status" value="1"/>
</dbReference>
<keyword evidence="9" id="KW-0902">Two-component regulatory system</keyword>
<dbReference type="SMART" id="SM00304">
    <property type="entry name" value="HAMP"/>
    <property type="match status" value="1"/>
</dbReference>
<comment type="caution">
    <text evidence="14">The sequence shown here is derived from an EMBL/GenBank/DDBJ whole genome shotgun (WGS) entry which is preliminary data.</text>
</comment>
<evidence type="ECO:0000256" key="9">
    <source>
        <dbReference type="ARBA" id="ARBA00023012"/>
    </source>
</evidence>
<feature type="domain" description="Histidine kinase" evidence="12">
    <location>
        <begin position="223"/>
        <end position="442"/>
    </location>
</feature>
<keyword evidence="14" id="KW-0067">ATP-binding</keyword>
<keyword evidence="6 11" id="KW-0812">Transmembrane</keyword>
<dbReference type="InterPro" id="IPR004358">
    <property type="entry name" value="Sig_transdc_His_kin-like_C"/>
</dbReference>
<keyword evidence="4" id="KW-0597">Phosphoprotein</keyword>
<evidence type="ECO:0000256" key="5">
    <source>
        <dbReference type="ARBA" id="ARBA00022679"/>
    </source>
</evidence>
<dbReference type="PROSITE" id="PS50885">
    <property type="entry name" value="HAMP"/>
    <property type="match status" value="1"/>
</dbReference>
<accession>A0ABW3G761</accession>
<dbReference type="Gene3D" id="6.10.340.10">
    <property type="match status" value="1"/>
</dbReference>
<evidence type="ECO:0000259" key="13">
    <source>
        <dbReference type="PROSITE" id="PS50885"/>
    </source>
</evidence>
<dbReference type="CDD" id="cd00082">
    <property type="entry name" value="HisKA"/>
    <property type="match status" value="1"/>
</dbReference>
<keyword evidence="7" id="KW-0418">Kinase</keyword>
<dbReference type="InterPro" id="IPR003660">
    <property type="entry name" value="HAMP_dom"/>
</dbReference>
<evidence type="ECO:0000256" key="2">
    <source>
        <dbReference type="ARBA" id="ARBA00004236"/>
    </source>
</evidence>
<dbReference type="Pfam" id="PF00512">
    <property type="entry name" value="HisKA"/>
    <property type="match status" value="1"/>
</dbReference>
<dbReference type="CDD" id="cd06225">
    <property type="entry name" value="HAMP"/>
    <property type="match status" value="1"/>
</dbReference>
<dbReference type="PRINTS" id="PR00344">
    <property type="entry name" value="BCTRLSENSOR"/>
</dbReference>
<protein>
    <recommendedName>
        <fullName evidence="3">histidine kinase</fullName>
        <ecNumber evidence="3">2.7.13.3</ecNumber>
    </recommendedName>
</protein>
<dbReference type="SMART" id="SM00387">
    <property type="entry name" value="HATPase_c"/>
    <property type="match status" value="1"/>
</dbReference>
<evidence type="ECO:0000256" key="7">
    <source>
        <dbReference type="ARBA" id="ARBA00022777"/>
    </source>
</evidence>
<dbReference type="GO" id="GO:0005524">
    <property type="term" value="F:ATP binding"/>
    <property type="evidence" value="ECO:0007669"/>
    <property type="project" value="UniProtKB-KW"/>
</dbReference>
<feature type="transmembrane region" description="Helical" evidence="11">
    <location>
        <begin position="12"/>
        <end position="32"/>
    </location>
</feature>
<dbReference type="SUPFAM" id="SSF158472">
    <property type="entry name" value="HAMP domain-like"/>
    <property type="match status" value="1"/>
</dbReference>
<dbReference type="SMART" id="SM00388">
    <property type="entry name" value="HisKA"/>
    <property type="match status" value="1"/>
</dbReference>
<comment type="subcellular location">
    <subcellularLocation>
        <location evidence="2">Cell membrane</location>
    </subcellularLocation>
</comment>
<keyword evidence="14" id="KW-0547">Nucleotide-binding</keyword>
<organism evidence="14 15">
    <name type="scientific">Williamsia deligens</name>
    <dbReference type="NCBI Taxonomy" id="321325"/>
    <lineage>
        <taxon>Bacteria</taxon>
        <taxon>Bacillati</taxon>
        <taxon>Actinomycetota</taxon>
        <taxon>Actinomycetes</taxon>
        <taxon>Mycobacteriales</taxon>
        <taxon>Nocardiaceae</taxon>
        <taxon>Williamsia</taxon>
    </lineage>
</organism>
<dbReference type="EMBL" id="JBHTIL010000001">
    <property type="protein sequence ID" value="MFD0926008.1"/>
    <property type="molecule type" value="Genomic_DNA"/>
</dbReference>
<name>A0ABW3G761_9NOCA</name>
<evidence type="ECO:0000256" key="10">
    <source>
        <dbReference type="ARBA" id="ARBA00023136"/>
    </source>
</evidence>
<dbReference type="InterPro" id="IPR003594">
    <property type="entry name" value="HATPase_dom"/>
</dbReference>
<dbReference type="InterPro" id="IPR036890">
    <property type="entry name" value="HATPase_C_sf"/>
</dbReference>
<dbReference type="EC" id="2.7.13.3" evidence="3"/>
<dbReference type="PANTHER" id="PTHR45436:SF5">
    <property type="entry name" value="SENSOR HISTIDINE KINASE TRCS"/>
    <property type="match status" value="1"/>
</dbReference>
<evidence type="ECO:0000256" key="6">
    <source>
        <dbReference type="ARBA" id="ARBA00022692"/>
    </source>
</evidence>
<dbReference type="InterPro" id="IPR050428">
    <property type="entry name" value="TCS_sensor_his_kinase"/>
</dbReference>
<dbReference type="InterPro" id="IPR005467">
    <property type="entry name" value="His_kinase_dom"/>
</dbReference>